<accession>A0A2U8HDG8</accession>
<sequence length="143" mass="15056">MIDALTDRLTARVPDLAGRIDGAAEFADLMQTKRLPASGVRAYVLPLGLAGLAADAATGVFRQSVRRAIAVVLLTRSVDAAGERALSRLAPLVDEIVGAVAGWAPGDETGVFELSRANIIPTDSGLLGYQVEFTIEDQLRITP</sequence>
<dbReference type="OrthoDB" id="7742971at2"/>
<dbReference type="Proteomes" id="UP000244915">
    <property type="component" value="Chromosome 1"/>
</dbReference>
<name>A0A2U8HDG8_9RHOB</name>
<dbReference type="KEGG" id="ypac:CEW88_04945"/>
<proteinExistence type="predicted"/>
<dbReference type="AlphaFoldDB" id="A0A2U8HDG8"/>
<reference evidence="1 2" key="1">
    <citation type="submission" date="2017-06" db="EMBL/GenBank/DDBJ databases">
        <title>Yangia sp. YSBP01 complete genome sequence.</title>
        <authorList>
            <person name="Woo J.-H."/>
            <person name="Kim H.-S."/>
        </authorList>
    </citation>
    <scope>NUCLEOTIDE SEQUENCE [LARGE SCALE GENOMIC DNA]</scope>
    <source>
        <strain evidence="1 2">YSBP01</strain>
    </source>
</reference>
<organism evidence="1 2">
    <name type="scientific">Alloyangia pacifica</name>
    <dbReference type="NCBI Taxonomy" id="311180"/>
    <lineage>
        <taxon>Bacteria</taxon>
        <taxon>Pseudomonadati</taxon>
        <taxon>Pseudomonadota</taxon>
        <taxon>Alphaproteobacteria</taxon>
        <taxon>Rhodobacterales</taxon>
        <taxon>Roseobacteraceae</taxon>
        <taxon>Alloyangia</taxon>
    </lineage>
</organism>
<evidence type="ECO:0000313" key="1">
    <source>
        <dbReference type="EMBL" id="AWI83066.1"/>
    </source>
</evidence>
<dbReference type="Pfam" id="PF23840">
    <property type="entry name" value="Phage_tail_terminator"/>
    <property type="match status" value="1"/>
</dbReference>
<evidence type="ECO:0000313" key="2">
    <source>
        <dbReference type="Proteomes" id="UP000244915"/>
    </source>
</evidence>
<dbReference type="EMBL" id="CP022189">
    <property type="protein sequence ID" value="AWI83066.1"/>
    <property type="molecule type" value="Genomic_DNA"/>
</dbReference>
<dbReference type="InterPro" id="IPR056912">
    <property type="entry name" value="Phage_JBD30_tail_term-like"/>
</dbReference>
<gene>
    <name evidence="1" type="ORF">CEW88_04945</name>
</gene>
<protein>
    <submittedName>
        <fullName evidence="1">Uncharacterized protein</fullName>
    </submittedName>
</protein>
<dbReference type="RefSeq" id="WP_108964953.1">
    <property type="nucleotide sequence ID" value="NZ_CP022189.1"/>
</dbReference>